<protein>
    <submittedName>
        <fullName evidence="2">Uncharacterized protein LOC114325782</fullName>
    </submittedName>
</protein>
<evidence type="ECO:0000313" key="2">
    <source>
        <dbReference type="RefSeq" id="XP_028129711.1"/>
    </source>
</evidence>
<accession>A0A6P7F2Z3</accession>
<dbReference type="AlphaFoldDB" id="A0A6P7F2Z3"/>
<feature type="compositionally biased region" description="Basic and acidic residues" evidence="1">
    <location>
        <begin position="1"/>
        <end position="10"/>
    </location>
</feature>
<proteinExistence type="predicted"/>
<feature type="region of interest" description="Disordered" evidence="1">
    <location>
        <begin position="1"/>
        <end position="69"/>
    </location>
</feature>
<dbReference type="InParanoid" id="A0A6P7F2Z3"/>
<organism evidence="2">
    <name type="scientific">Diabrotica virgifera virgifera</name>
    <name type="common">western corn rootworm</name>
    <dbReference type="NCBI Taxonomy" id="50390"/>
    <lineage>
        <taxon>Eukaryota</taxon>
        <taxon>Metazoa</taxon>
        <taxon>Ecdysozoa</taxon>
        <taxon>Arthropoda</taxon>
        <taxon>Hexapoda</taxon>
        <taxon>Insecta</taxon>
        <taxon>Pterygota</taxon>
        <taxon>Neoptera</taxon>
        <taxon>Endopterygota</taxon>
        <taxon>Coleoptera</taxon>
        <taxon>Polyphaga</taxon>
        <taxon>Cucujiformia</taxon>
        <taxon>Chrysomeloidea</taxon>
        <taxon>Chrysomelidae</taxon>
        <taxon>Galerucinae</taxon>
        <taxon>Diabroticina</taxon>
        <taxon>Diabroticites</taxon>
        <taxon>Diabrotica</taxon>
    </lineage>
</organism>
<reference evidence="2" key="1">
    <citation type="submission" date="2025-08" db="UniProtKB">
        <authorList>
            <consortium name="RefSeq"/>
        </authorList>
    </citation>
    <scope>IDENTIFICATION</scope>
    <source>
        <tissue evidence="2">Whole insect</tissue>
    </source>
</reference>
<dbReference type="RefSeq" id="XP_028129711.1">
    <property type="nucleotide sequence ID" value="XM_028273910.1"/>
</dbReference>
<feature type="compositionally biased region" description="Polar residues" evidence="1">
    <location>
        <begin position="11"/>
        <end position="30"/>
    </location>
</feature>
<evidence type="ECO:0000256" key="1">
    <source>
        <dbReference type="SAM" id="MobiDB-lite"/>
    </source>
</evidence>
<gene>
    <name evidence="2" type="primary">LOC114325782</name>
</gene>
<sequence length="69" mass="8110">MDRKSEDNRSNQKNPNNDSYWKNKGYSSKPSDAQDKYKSSSSSMSKADQDYRSKQMNPNNNAYYKSEKR</sequence>
<name>A0A6P7F2Z3_DIAVI</name>
<feature type="compositionally biased region" description="Polar residues" evidence="1">
    <location>
        <begin position="54"/>
        <end position="63"/>
    </location>
</feature>